<dbReference type="InterPro" id="IPR002502">
    <property type="entry name" value="Amidase_domain"/>
</dbReference>
<dbReference type="PANTHER" id="PTHR30417:SF1">
    <property type="entry name" value="N-ACETYLMURAMOYL-L-ALANINE AMIDASE AMID"/>
    <property type="match status" value="1"/>
</dbReference>
<evidence type="ECO:0000313" key="8">
    <source>
        <dbReference type="Proteomes" id="UP000824258"/>
    </source>
</evidence>
<name>A0A9D1A9L3_9FIRM</name>
<dbReference type="SUPFAM" id="SSF55846">
    <property type="entry name" value="N-acetylmuramoyl-L-alanine amidase-like"/>
    <property type="match status" value="1"/>
</dbReference>
<keyword evidence="5" id="KW-0961">Cell wall biogenesis/degradation</keyword>
<proteinExistence type="predicted"/>
<dbReference type="EMBL" id="DVGD01000136">
    <property type="protein sequence ID" value="HIR09635.1"/>
    <property type="molecule type" value="Genomic_DNA"/>
</dbReference>
<dbReference type="InterPro" id="IPR036505">
    <property type="entry name" value="Amidase/PGRP_sf"/>
</dbReference>
<evidence type="ECO:0000256" key="4">
    <source>
        <dbReference type="ARBA" id="ARBA00022801"/>
    </source>
</evidence>
<dbReference type="SMART" id="SM00644">
    <property type="entry name" value="Ami_2"/>
    <property type="match status" value="1"/>
</dbReference>
<dbReference type="Proteomes" id="UP000824258">
    <property type="component" value="Unassembled WGS sequence"/>
</dbReference>
<gene>
    <name evidence="7" type="ORF">IAA70_04445</name>
</gene>
<comment type="caution">
    <text evidence="7">The sequence shown here is derived from an EMBL/GenBank/DDBJ whole genome shotgun (WGS) entry which is preliminary data.</text>
</comment>
<accession>A0A9D1A9L3</accession>
<dbReference type="Pfam" id="PF01510">
    <property type="entry name" value="Amidase_2"/>
    <property type="match status" value="1"/>
</dbReference>
<evidence type="ECO:0000313" key="7">
    <source>
        <dbReference type="EMBL" id="HIR09635.1"/>
    </source>
</evidence>
<dbReference type="PANTHER" id="PTHR30417">
    <property type="entry name" value="N-ACETYLMURAMOYL-L-ALANINE AMIDASE AMID"/>
    <property type="match status" value="1"/>
</dbReference>
<reference evidence="7" key="1">
    <citation type="submission" date="2020-10" db="EMBL/GenBank/DDBJ databases">
        <authorList>
            <person name="Gilroy R."/>
        </authorList>
    </citation>
    <scope>NUCLEOTIDE SEQUENCE</scope>
    <source>
        <strain evidence="7">ChiHjej9B8-7071</strain>
    </source>
</reference>
<evidence type="ECO:0000259" key="6">
    <source>
        <dbReference type="PROSITE" id="PS51272"/>
    </source>
</evidence>
<reference evidence="7" key="2">
    <citation type="journal article" date="2021" name="PeerJ">
        <title>Extensive microbial diversity within the chicken gut microbiome revealed by metagenomics and culture.</title>
        <authorList>
            <person name="Gilroy R."/>
            <person name="Ravi A."/>
            <person name="Getino M."/>
            <person name="Pursley I."/>
            <person name="Horton D.L."/>
            <person name="Alikhan N.F."/>
            <person name="Baker D."/>
            <person name="Gharbi K."/>
            <person name="Hall N."/>
            <person name="Watson M."/>
            <person name="Adriaenssens E.M."/>
            <person name="Foster-Nyarko E."/>
            <person name="Jarju S."/>
            <person name="Secka A."/>
            <person name="Antonio M."/>
            <person name="Oren A."/>
            <person name="Chaudhuri R.R."/>
            <person name="La Ragione R."/>
            <person name="Hildebrand F."/>
            <person name="Pallen M.J."/>
        </authorList>
    </citation>
    <scope>NUCLEOTIDE SEQUENCE</scope>
    <source>
        <strain evidence="7">ChiHjej9B8-7071</strain>
    </source>
</reference>
<evidence type="ECO:0000256" key="3">
    <source>
        <dbReference type="ARBA" id="ARBA00022737"/>
    </source>
</evidence>
<organism evidence="7 8">
    <name type="scientific">Candidatus Avoscillospira stercoripullorum</name>
    <dbReference type="NCBI Taxonomy" id="2840709"/>
    <lineage>
        <taxon>Bacteria</taxon>
        <taxon>Bacillati</taxon>
        <taxon>Bacillota</taxon>
        <taxon>Clostridia</taxon>
        <taxon>Eubacteriales</taxon>
        <taxon>Oscillospiraceae</taxon>
        <taxon>Oscillospiraceae incertae sedis</taxon>
        <taxon>Candidatus Avoscillospira</taxon>
    </lineage>
</organism>
<dbReference type="Gene3D" id="3.40.80.10">
    <property type="entry name" value="Peptidoglycan recognition protein-like"/>
    <property type="match status" value="1"/>
</dbReference>
<evidence type="ECO:0000256" key="2">
    <source>
        <dbReference type="ARBA" id="ARBA00011901"/>
    </source>
</evidence>
<dbReference type="CDD" id="cd06583">
    <property type="entry name" value="PGRP"/>
    <property type="match status" value="1"/>
</dbReference>
<dbReference type="InterPro" id="IPR051206">
    <property type="entry name" value="NAMLAA_amidase_2"/>
</dbReference>
<dbReference type="GO" id="GO:0008745">
    <property type="term" value="F:N-acetylmuramoyl-L-alanine amidase activity"/>
    <property type="evidence" value="ECO:0007669"/>
    <property type="project" value="UniProtKB-EC"/>
</dbReference>
<feature type="domain" description="SLH" evidence="6">
    <location>
        <begin position="178"/>
        <end position="239"/>
    </location>
</feature>
<keyword evidence="4" id="KW-0378">Hydrolase</keyword>
<keyword evidence="3" id="KW-0677">Repeat</keyword>
<dbReference type="EC" id="3.5.1.28" evidence="2"/>
<dbReference type="GO" id="GO:0009254">
    <property type="term" value="P:peptidoglycan turnover"/>
    <property type="evidence" value="ECO:0007669"/>
    <property type="project" value="TreeGrafter"/>
</dbReference>
<evidence type="ECO:0000256" key="5">
    <source>
        <dbReference type="ARBA" id="ARBA00023316"/>
    </source>
</evidence>
<dbReference type="AlphaFoldDB" id="A0A9D1A9L3"/>
<dbReference type="GO" id="GO:0009253">
    <property type="term" value="P:peptidoglycan catabolic process"/>
    <property type="evidence" value="ECO:0007669"/>
    <property type="project" value="InterPro"/>
</dbReference>
<comment type="catalytic activity">
    <reaction evidence="1">
        <text>Hydrolyzes the link between N-acetylmuramoyl residues and L-amino acid residues in certain cell-wall glycopeptides.</text>
        <dbReference type="EC" id="3.5.1.28"/>
    </reaction>
</comment>
<sequence length="239" mass="26767">MLEIEPIPCREDNHGSRRTEPVSYLVVHYTAGNGDTARDNGRYFARCAVGASAHYFVDKTRVVASVAEENVAWHCGAASYRHPHCRNGNSIGVELCSVLRDGQYAFEDETVENALALLAELMRRYEIPVERVLRHYDVTGKVCPAPFVEDAGAWQQFLDRLEEKTMTEEAFAAQMAQYLKALAQEPPAEWSEEARAWAEGAGILQGDGTGMRYRSPLTREELVQVLYRLEKGESHGTAE</sequence>
<dbReference type="GO" id="GO:0071555">
    <property type="term" value="P:cell wall organization"/>
    <property type="evidence" value="ECO:0007669"/>
    <property type="project" value="UniProtKB-KW"/>
</dbReference>
<evidence type="ECO:0000256" key="1">
    <source>
        <dbReference type="ARBA" id="ARBA00001561"/>
    </source>
</evidence>
<protein>
    <recommendedName>
        <fullName evidence="2">N-acetylmuramoyl-L-alanine amidase</fullName>
        <ecNumber evidence="2">3.5.1.28</ecNumber>
    </recommendedName>
</protein>
<dbReference type="PROSITE" id="PS51272">
    <property type="entry name" value="SLH"/>
    <property type="match status" value="1"/>
</dbReference>
<dbReference type="InterPro" id="IPR001119">
    <property type="entry name" value="SLH_dom"/>
</dbReference>